<comment type="subcellular location">
    <subcellularLocation>
        <location evidence="1">Cell membrane</location>
        <topology evidence="1">Multi-pass membrane protein</topology>
    </subcellularLocation>
</comment>
<protein>
    <recommendedName>
        <fullName evidence="8">Permease IIC component</fullName>
    </recommendedName>
</protein>
<dbReference type="PANTHER" id="PTHR33989">
    <property type="match status" value="1"/>
</dbReference>
<feature type="transmembrane region" description="Helical" evidence="9">
    <location>
        <begin position="246"/>
        <end position="268"/>
    </location>
</feature>
<dbReference type="Proteomes" id="UP000530514">
    <property type="component" value="Unassembled WGS sequence"/>
</dbReference>
<evidence type="ECO:0000256" key="8">
    <source>
        <dbReference type="PIRNR" id="PIRNR006351"/>
    </source>
</evidence>
<evidence type="ECO:0000256" key="3">
    <source>
        <dbReference type="ARBA" id="ARBA00022475"/>
    </source>
</evidence>
<evidence type="ECO:0000313" key="12">
    <source>
        <dbReference type="Proteomes" id="UP000530514"/>
    </source>
</evidence>
<feature type="transmembrane region" description="Helical" evidence="9">
    <location>
        <begin position="180"/>
        <end position="202"/>
    </location>
</feature>
<dbReference type="InterPro" id="IPR051088">
    <property type="entry name" value="PTS_Sugar-EIIC/EIIB"/>
</dbReference>
<dbReference type="EMBL" id="JACEIP010000053">
    <property type="protein sequence ID" value="MBA4544633.1"/>
    <property type="molecule type" value="Genomic_DNA"/>
</dbReference>
<comment type="function">
    <text evidence="8">The phosphoenolpyruvate-dependent sugar phosphotransferase system (PTS), a major carbohydrate active -transport system, catalyzes the phosphorylation of incoming sugar substrates concomitant with their translocation across the cell membrane.</text>
</comment>
<feature type="transmembrane region" description="Helical" evidence="9">
    <location>
        <begin position="314"/>
        <end position="334"/>
    </location>
</feature>
<keyword evidence="12" id="KW-1185">Reference proteome</keyword>
<evidence type="ECO:0000256" key="7">
    <source>
        <dbReference type="ARBA" id="ARBA00023136"/>
    </source>
</evidence>
<dbReference type="RefSeq" id="WP_033101967.1">
    <property type="nucleotide sequence ID" value="NZ_JACEIP010000053.1"/>
</dbReference>
<dbReference type="PROSITE" id="PS51105">
    <property type="entry name" value="PTS_EIIC_TYPE_3"/>
    <property type="match status" value="1"/>
</dbReference>
<feature type="transmembrane region" description="Helical" evidence="9">
    <location>
        <begin position="69"/>
        <end position="91"/>
    </location>
</feature>
<evidence type="ECO:0000256" key="5">
    <source>
        <dbReference type="ARBA" id="ARBA00022692"/>
    </source>
</evidence>
<feature type="transmembrane region" description="Helical" evidence="9">
    <location>
        <begin position="222"/>
        <end position="239"/>
    </location>
</feature>
<dbReference type="NCBIfam" id="TIGR00410">
    <property type="entry name" value="lacE"/>
    <property type="match status" value="1"/>
</dbReference>
<proteinExistence type="predicted"/>
<feature type="transmembrane region" description="Helical" evidence="9">
    <location>
        <begin position="138"/>
        <end position="159"/>
    </location>
</feature>
<keyword evidence="6 9" id="KW-1133">Transmembrane helix</keyword>
<sequence length="429" mass="47134">METFLQWIDSKLMPPLARLSEVRHLRAIRDGIISALPLILVGAFFLIIANPPIPGLAKMVEPYTNDILIPFRLTLGLMALYASFGMGYSLARSYKLDGISGGMLTMVTFIMATIPVNLDDKLPKDQPLGWLLPMENLGGSGLFMSILAMLIAVESLRFFKKHRITLKMPDSVPSSVSRSFEALIPAAFIIVVMWVIRVWLGIDLNEVLHAIFKPLAAFAGNSYLGALVPVIFIMLLWSAGIHGDAVVGTVFQPIWFALLDQNAAAAAAGKALPNLIVEPFFQWFVWIGGSGTSIGLAILMCFSKSSYLKKVGRFSIVPGIFNINEPIVFGVPMVMNPLMFIPFVLVPIVCTTTTYIAFSLDLINRVATIPPWTLPAPIGAYLATGGDWRAIVLCLVNICLSVLIYYPFFKVFEKRMLKEEKGELAQSAS</sequence>
<dbReference type="GO" id="GO:0008982">
    <property type="term" value="F:protein-N(PI)-phosphohistidine-sugar phosphotransferase activity"/>
    <property type="evidence" value="ECO:0007669"/>
    <property type="project" value="UniProtKB-UniRule"/>
</dbReference>
<keyword evidence="3 8" id="KW-1003">Cell membrane</keyword>
<dbReference type="AlphaFoldDB" id="A0A7W2AK72"/>
<feature type="transmembrane region" description="Helical" evidence="9">
    <location>
        <begin position="31"/>
        <end position="49"/>
    </location>
</feature>
<dbReference type="InterPro" id="IPR003352">
    <property type="entry name" value="PTS_EIIC"/>
</dbReference>
<keyword evidence="5 9" id="KW-0812">Transmembrane</keyword>
<gene>
    <name evidence="11" type="ORF">H1164_17535</name>
</gene>
<dbReference type="GO" id="GO:0005886">
    <property type="term" value="C:plasma membrane"/>
    <property type="evidence" value="ECO:0007669"/>
    <property type="project" value="UniProtKB-SubCell"/>
</dbReference>
<dbReference type="Pfam" id="PF02378">
    <property type="entry name" value="PTS_EIIC"/>
    <property type="match status" value="1"/>
</dbReference>
<feature type="transmembrane region" description="Helical" evidence="9">
    <location>
        <begin position="98"/>
        <end position="118"/>
    </location>
</feature>
<dbReference type="GO" id="GO:0009401">
    <property type="term" value="P:phosphoenolpyruvate-dependent sugar phosphotransferase system"/>
    <property type="evidence" value="ECO:0007669"/>
    <property type="project" value="InterPro"/>
</dbReference>
<organism evidence="11 12">
    <name type="scientific">Thermoactinomyces daqus</name>
    <dbReference type="NCBI Taxonomy" id="1329516"/>
    <lineage>
        <taxon>Bacteria</taxon>
        <taxon>Bacillati</taxon>
        <taxon>Bacillota</taxon>
        <taxon>Bacilli</taxon>
        <taxon>Bacillales</taxon>
        <taxon>Thermoactinomycetaceae</taxon>
        <taxon>Thermoactinomyces</taxon>
    </lineage>
</organism>
<evidence type="ECO:0000259" key="10">
    <source>
        <dbReference type="PROSITE" id="PS51105"/>
    </source>
</evidence>
<feature type="domain" description="PTS EIIC type-3" evidence="10">
    <location>
        <begin position="8"/>
        <end position="408"/>
    </location>
</feature>
<dbReference type="InterPro" id="IPR004501">
    <property type="entry name" value="PTS_EIIC_3"/>
</dbReference>
<evidence type="ECO:0000256" key="2">
    <source>
        <dbReference type="ARBA" id="ARBA00022448"/>
    </source>
</evidence>
<evidence type="ECO:0000256" key="9">
    <source>
        <dbReference type="SAM" id="Phobius"/>
    </source>
</evidence>
<dbReference type="InterPro" id="IPR004796">
    <property type="entry name" value="PTS_IIC_cello"/>
</dbReference>
<comment type="caution">
    <text evidence="11">The sequence shown here is derived from an EMBL/GenBank/DDBJ whole genome shotgun (WGS) entry which is preliminary data.</text>
</comment>
<dbReference type="OrthoDB" id="1641940at2"/>
<keyword evidence="2 8" id="KW-0813">Transport</keyword>
<reference evidence="11 12" key="1">
    <citation type="submission" date="2020-07" db="EMBL/GenBank/DDBJ databases">
        <authorList>
            <person name="Feng H."/>
        </authorList>
    </citation>
    <scope>NUCLEOTIDE SEQUENCE [LARGE SCALE GENOMIC DNA]</scope>
    <source>
        <strain evidence="12">s-11</strain>
    </source>
</reference>
<keyword evidence="4 8" id="KW-0762">Sugar transport</keyword>
<dbReference type="PANTHER" id="PTHR33989:SF11">
    <property type="entry name" value="LICHENAN PERMEASE IIC COMPONENT"/>
    <property type="match status" value="1"/>
</dbReference>
<evidence type="ECO:0000313" key="11">
    <source>
        <dbReference type="EMBL" id="MBA4544633.1"/>
    </source>
</evidence>
<feature type="transmembrane region" description="Helical" evidence="9">
    <location>
        <begin position="280"/>
        <end position="302"/>
    </location>
</feature>
<dbReference type="GO" id="GO:1901264">
    <property type="term" value="P:carbohydrate derivative transport"/>
    <property type="evidence" value="ECO:0007669"/>
    <property type="project" value="TreeGrafter"/>
</dbReference>
<dbReference type="PIRSF" id="PIRSF006351">
    <property type="entry name" value="PTS_EIIC-Cellobiose"/>
    <property type="match status" value="1"/>
</dbReference>
<evidence type="ECO:0000256" key="4">
    <source>
        <dbReference type="ARBA" id="ARBA00022597"/>
    </source>
</evidence>
<evidence type="ECO:0000256" key="6">
    <source>
        <dbReference type="ARBA" id="ARBA00022989"/>
    </source>
</evidence>
<feature type="transmembrane region" description="Helical" evidence="9">
    <location>
        <begin position="390"/>
        <end position="409"/>
    </location>
</feature>
<accession>A0A7W2AK72</accession>
<keyword evidence="7 8" id="KW-0472">Membrane</keyword>
<name>A0A7W2AK72_9BACL</name>
<feature type="transmembrane region" description="Helical" evidence="9">
    <location>
        <begin position="340"/>
        <end position="358"/>
    </location>
</feature>
<evidence type="ECO:0000256" key="1">
    <source>
        <dbReference type="ARBA" id="ARBA00004651"/>
    </source>
</evidence>